<dbReference type="OrthoDB" id="1456502at2759"/>
<dbReference type="EMBL" id="JAAIUW010000001">
    <property type="protein sequence ID" value="KAF7843933.1"/>
    <property type="molecule type" value="Genomic_DNA"/>
</dbReference>
<comment type="caution">
    <text evidence="1">The sequence shown here is derived from an EMBL/GenBank/DDBJ whole genome shotgun (WGS) entry which is preliminary data.</text>
</comment>
<gene>
    <name evidence="1" type="ORF">G2W53_000838</name>
</gene>
<keyword evidence="2" id="KW-1185">Reference proteome</keyword>
<sequence>MRTKVVEALTRIDGEQQRDTEKRSAILGALMVSSDQTDRGFHSPLLVDGCETTIMTLGSRLHAFMQCTYNWNRYLREILMEIERVQKLSFEEMKELPPQFVQPLNERPENTKAVEGVSVPVISLSHTTFWSSKSPKLRFNGDSSLSQIMVYPPLCSQLNY</sequence>
<name>A0A834XG56_9FABA</name>
<organism evidence="1 2">
    <name type="scientific">Senna tora</name>
    <dbReference type="NCBI Taxonomy" id="362788"/>
    <lineage>
        <taxon>Eukaryota</taxon>
        <taxon>Viridiplantae</taxon>
        <taxon>Streptophyta</taxon>
        <taxon>Embryophyta</taxon>
        <taxon>Tracheophyta</taxon>
        <taxon>Spermatophyta</taxon>
        <taxon>Magnoliopsida</taxon>
        <taxon>eudicotyledons</taxon>
        <taxon>Gunneridae</taxon>
        <taxon>Pentapetalae</taxon>
        <taxon>rosids</taxon>
        <taxon>fabids</taxon>
        <taxon>Fabales</taxon>
        <taxon>Fabaceae</taxon>
        <taxon>Caesalpinioideae</taxon>
        <taxon>Cassia clade</taxon>
        <taxon>Senna</taxon>
    </lineage>
</organism>
<evidence type="ECO:0000313" key="1">
    <source>
        <dbReference type="EMBL" id="KAF7843933.1"/>
    </source>
</evidence>
<protein>
    <submittedName>
        <fullName evidence="1">Flavonol synthase/flavanone 3-hydroxylase-like</fullName>
    </submittedName>
</protein>
<dbReference type="Proteomes" id="UP000634136">
    <property type="component" value="Unassembled WGS sequence"/>
</dbReference>
<accession>A0A834XG56</accession>
<proteinExistence type="predicted"/>
<reference evidence="1" key="1">
    <citation type="submission" date="2020-09" db="EMBL/GenBank/DDBJ databases">
        <title>Genome-Enabled Discovery of Anthraquinone Biosynthesis in Senna tora.</title>
        <authorList>
            <person name="Kang S.-H."/>
            <person name="Pandey R.P."/>
            <person name="Lee C.-M."/>
            <person name="Sim J.-S."/>
            <person name="Jeong J.-T."/>
            <person name="Choi B.-S."/>
            <person name="Jung M."/>
            <person name="Ginzburg D."/>
            <person name="Zhao K."/>
            <person name="Won S.Y."/>
            <person name="Oh T.-J."/>
            <person name="Yu Y."/>
            <person name="Kim N.-H."/>
            <person name="Lee O.R."/>
            <person name="Lee T.-H."/>
            <person name="Bashyal P."/>
            <person name="Kim T.-S."/>
            <person name="Lee W.-H."/>
            <person name="Kawkins C."/>
            <person name="Kim C.-K."/>
            <person name="Kim J.S."/>
            <person name="Ahn B.O."/>
            <person name="Rhee S.Y."/>
            <person name="Sohng J.K."/>
        </authorList>
    </citation>
    <scope>NUCLEOTIDE SEQUENCE</scope>
    <source>
        <tissue evidence="1">Leaf</tissue>
    </source>
</reference>
<dbReference type="AlphaFoldDB" id="A0A834XG56"/>
<evidence type="ECO:0000313" key="2">
    <source>
        <dbReference type="Proteomes" id="UP000634136"/>
    </source>
</evidence>